<name>A0ABX6UPM2_9BRAD</name>
<dbReference type="Gene3D" id="3.40.630.30">
    <property type="match status" value="1"/>
</dbReference>
<proteinExistence type="predicted"/>
<dbReference type="CDD" id="cd04301">
    <property type="entry name" value="NAT_SF"/>
    <property type="match status" value="1"/>
</dbReference>
<evidence type="ECO:0000313" key="5">
    <source>
        <dbReference type="Proteomes" id="UP000593880"/>
    </source>
</evidence>
<sequence length="159" mass="17520">MTMQIRTGDTFDPRVVALLDHHVTAARAQTAPGSAHVLDLAGLRASDVAFWTGWDGETLVATGALKALSVDHGEVKSMHTLQTARRRGFGGQMLRHIIAEARRRDIKRLSLETGSWDYFKPAHALYHAHGFVPCAPFQGYVEDRNSLFLTLDLTGPATR</sequence>
<organism evidence="4 5">
    <name type="scientific">Bradyrhizobium guangdongense</name>
    <dbReference type="NCBI Taxonomy" id="1325090"/>
    <lineage>
        <taxon>Bacteria</taxon>
        <taxon>Pseudomonadati</taxon>
        <taxon>Pseudomonadota</taxon>
        <taxon>Alphaproteobacteria</taxon>
        <taxon>Hyphomicrobiales</taxon>
        <taxon>Nitrobacteraceae</taxon>
        <taxon>Bradyrhizobium</taxon>
    </lineage>
</organism>
<dbReference type="PANTHER" id="PTHR43877:SF5">
    <property type="entry name" value="BLL8307 PROTEIN"/>
    <property type="match status" value="1"/>
</dbReference>
<keyword evidence="5" id="KW-1185">Reference proteome</keyword>
<evidence type="ECO:0000256" key="1">
    <source>
        <dbReference type="ARBA" id="ARBA00022679"/>
    </source>
</evidence>
<evidence type="ECO:0000313" key="4">
    <source>
        <dbReference type="EMBL" id="QOZ63250.1"/>
    </source>
</evidence>
<keyword evidence="1" id="KW-0808">Transferase</keyword>
<evidence type="ECO:0000256" key="2">
    <source>
        <dbReference type="ARBA" id="ARBA00023315"/>
    </source>
</evidence>
<keyword evidence="2" id="KW-0012">Acyltransferase</keyword>
<dbReference type="PANTHER" id="PTHR43877">
    <property type="entry name" value="AMINOALKYLPHOSPHONATE N-ACETYLTRANSFERASE-RELATED-RELATED"/>
    <property type="match status" value="1"/>
</dbReference>
<dbReference type="Proteomes" id="UP000593880">
    <property type="component" value="Chromosome"/>
</dbReference>
<dbReference type="InterPro" id="IPR050832">
    <property type="entry name" value="Bact_Acetyltransf"/>
</dbReference>
<dbReference type="InterPro" id="IPR016181">
    <property type="entry name" value="Acyl_CoA_acyltransferase"/>
</dbReference>
<dbReference type="InterPro" id="IPR000182">
    <property type="entry name" value="GNAT_dom"/>
</dbReference>
<feature type="domain" description="N-acetyltransferase" evidence="3">
    <location>
        <begin position="3"/>
        <end position="154"/>
    </location>
</feature>
<evidence type="ECO:0000259" key="3">
    <source>
        <dbReference type="PROSITE" id="PS51186"/>
    </source>
</evidence>
<dbReference type="Pfam" id="PF00583">
    <property type="entry name" value="Acetyltransf_1"/>
    <property type="match status" value="1"/>
</dbReference>
<gene>
    <name evidence="4" type="ORF">XH86_34360</name>
</gene>
<dbReference type="EMBL" id="CP030057">
    <property type="protein sequence ID" value="QOZ63250.1"/>
    <property type="molecule type" value="Genomic_DNA"/>
</dbReference>
<accession>A0ABX6UPM2</accession>
<dbReference type="PROSITE" id="PS51186">
    <property type="entry name" value="GNAT"/>
    <property type="match status" value="1"/>
</dbReference>
<reference evidence="4 5" key="1">
    <citation type="submission" date="2018-06" db="EMBL/GenBank/DDBJ databases">
        <title>Comparative genomics of rhizobia nodulating Arachis hypogaea in China.</title>
        <authorList>
            <person name="Li Y."/>
        </authorList>
    </citation>
    <scope>NUCLEOTIDE SEQUENCE [LARGE SCALE GENOMIC DNA]</scope>
    <source>
        <strain evidence="4 5">CCBAU 51658</strain>
    </source>
</reference>
<dbReference type="SUPFAM" id="SSF55729">
    <property type="entry name" value="Acyl-CoA N-acyltransferases (Nat)"/>
    <property type="match status" value="1"/>
</dbReference>
<protein>
    <submittedName>
        <fullName evidence="4">GNAT family N-acetyltransferase</fullName>
    </submittedName>
</protein>